<sequence>MLMESRESRYPTDLSDKEWAVLAPLMPQPSPSPGRPREHSWREILNGIFYITRGGCSWRRLAAQRLWPTATPCMMPSDLPHWKTVYHYFRLWRRSGFLERVHATLREKTRLKMGREAEPSAGSVDSQSVKTGEKGGYAVMTLRKR</sequence>
<dbReference type="PANTHER" id="PTHR30007:SF0">
    <property type="entry name" value="TRANSPOSASE"/>
    <property type="match status" value="1"/>
</dbReference>
<proteinExistence type="predicted"/>
<organism evidence="2 3">
    <name type="scientific">Meiothermus hypogaeus NBRC 106114</name>
    <dbReference type="NCBI Taxonomy" id="1227553"/>
    <lineage>
        <taxon>Bacteria</taxon>
        <taxon>Thermotogati</taxon>
        <taxon>Deinococcota</taxon>
        <taxon>Deinococci</taxon>
        <taxon>Thermales</taxon>
        <taxon>Thermaceae</taxon>
        <taxon>Meiothermus</taxon>
    </lineage>
</organism>
<dbReference type="EMBL" id="BJXL01000010">
    <property type="protein sequence ID" value="GEM82422.1"/>
    <property type="molecule type" value="Genomic_DNA"/>
</dbReference>
<dbReference type="InterPro" id="IPR025161">
    <property type="entry name" value="IS402-like_dom"/>
</dbReference>
<reference evidence="2 3" key="1">
    <citation type="submission" date="2019-07" db="EMBL/GenBank/DDBJ databases">
        <title>Whole genome shotgun sequence of Meiothermus hypogaeus NBRC 106114.</title>
        <authorList>
            <person name="Hosoyama A."/>
            <person name="Uohara A."/>
            <person name="Ohji S."/>
            <person name="Ichikawa N."/>
        </authorList>
    </citation>
    <scope>NUCLEOTIDE SEQUENCE [LARGE SCALE GENOMIC DNA]</scope>
    <source>
        <strain evidence="2 3">NBRC 106114</strain>
    </source>
</reference>
<dbReference type="PANTHER" id="PTHR30007">
    <property type="entry name" value="PHP DOMAIN PROTEIN"/>
    <property type="match status" value="1"/>
</dbReference>
<protein>
    <recommendedName>
        <fullName evidence="1">Insertion element IS402-like domain-containing protein</fullName>
    </recommendedName>
</protein>
<evidence type="ECO:0000313" key="3">
    <source>
        <dbReference type="Proteomes" id="UP000321197"/>
    </source>
</evidence>
<accession>A0A511R0U0</accession>
<feature type="domain" description="Insertion element IS402-like" evidence="1">
    <location>
        <begin position="14"/>
        <end position="102"/>
    </location>
</feature>
<dbReference type="Pfam" id="PF13340">
    <property type="entry name" value="DUF4096"/>
    <property type="match status" value="1"/>
</dbReference>
<name>A0A511R0U0_9DEIN</name>
<evidence type="ECO:0000259" key="1">
    <source>
        <dbReference type="Pfam" id="PF13340"/>
    </source>
</evidence>
<gene>
    <name evidence="2" type="ORF">MHY01S_05880</name>
</gene>
<dbReference type="Proteomes" id="UP000321197">
    <property type="component" value="Unassembled WGS sequence"/>
</dbReference>
<evidence type="ECO:0000313" key="2">
    <source>
        <dbReference type="EMBL" id="GEM82422.1"/>
    </source>
</evidence>
<comment type="caution">
    <text evidence="2">The sequence shown here is derived from an EMBL/GenBank/DDBJ whole genome shotgun (WGS) entry which is preliminary data.</text>
</comment>
<dbReference type="AlphaFoldDB" id="A0A511R0U0"/>